<feature type="coiled-coil region" evidence="1">
    <location>
        <begin position="53"/>
        <end position="87"/>
    </location>
</feature>
<dbReference type="Proteomes" id="UP000030554">
    <property type="component" value="Unassembled WGS sequence"/>
</dbReference>
<accession>A0A0A2ZRM4</accession>
<name>A0A0A2ZRM4_9PAST</name>
<proteinExistence type="predicted"/>
<dbReference type="EMBL" id="JPJQ01000054">
    <property type="protein sequence ID" value="KGQ59708.1"/>
    <property type="molecule type" value="Genomic_DNA"/>
</dbReference>
<evidence type="ECO:0000313" key="3">
    <source>
        <dbReference type="Proteomes" id="UP000030554"/>
    </source>
</evidence>
<sequence length="109" mass="12316">MNTDIISRLIQKLKPALAKHAALSDIDTVNAREQELQQRMIDLVADGCEGNLLVDTARELQTLRQNKEKQQEKLAEVTETIQKLKFLLSDTIAELDIDEKPATLEEFGL</sequence>
<protein>
    <submittedName>
        <fullName evidence="2">Uncharacterized protein</fullName>
    </submittedName>
</protein>
<evidence type="ECO:0000313" key="2">
    <source>
        <dbReference type="EMBL" id="KGQ59708.1"/>
    </source>
</evidence>
<gene>
    <name evidence="2" type="ORF">IO48_10775</name>
</gene>
<dbReference type="AlphaFoldDB" id="A0A0A2ZRM4"/>
<keyword evidence="1" id="KW-0175">Coiled coil</keyword>
<evidence type="ECO:0000256" key="1">
    <source>
        <dbReference type="SAM" id="Coils"/>
    </source>
</evidence>
<organism evidence="2 3">
    <name type="scientific">Gallibacterium anatis 4895</name>
    <dbReference type="NCBI Taxonomy" id="1396510"/>
    <lineage>
        <taxon>Bacteria</taxon>
        <taxon>Pseudomonadati</taxon>
        <taxon>Pseudomonadota</taxon>
        <taxon>Gammaproteobacteria</taxon>
        <taxon>Pasteurellales</taxon>
        <taxon>Pasteurellaceae</taxon>
        <taxon>Gallibacterium</taxon>
    </lineage>
</organism>
<comment type="caution">
    <text evidence="2">The sequence shown here is derived from an EMBL/GenBank/DDBJ whole genome shotgun (WGS) entry which is preliminary data.</text>
</comment>
<reference evidence="2 3" key="1">
    <citation type="submission" date="2014-07" db="EMBL/GenBank/DDBJ databases">
        <title>Chaperone-usher fimbriae in a diverse selection of Gallibacterium genomes.</title>
        <authorList>
            <person name="Kudirkiene E."/>
            <person name="Bager R.J."/>
            <person name="Johnson T.J."/>
            <person name="Bojesen A.M."/>
        </authorList>
    </citation>
    <scope>NUCLEOTIDE SEQUENCE [LARGE SCALE GENOMIC DNA]</scope>
    <source>
        <strain evidence="2 3">4895</strain>
    </source>
</reference>